<organism evidence="3 4">
    <name type="scientific">Leifsonia tongyongensis</name>
    <dbReference type="NCBI Taxonomy" id="1268043"/>
    <lineage>
        <taxon>Bacteria</taxon>
        <taxon>Bacillati</taxon>
        <taxon>Actinomycetota</taxon>
        <taxon>Actinomycetes</taxon>
        <taxon>Micrococcales</taxon>
        <taxon>Microbacteriaceae</taxon>
        <taxon>Leifsonia</taxon>
    </lineage>
</organism>
<keyword evidence="4" id="KW-1185">Reference proteome</keyword>
<dbReference type="PANTHER" id="PTHR34980:SF2">
    <property type="entry name" value="INNER MEMBRANE PROTEIN YHAH-RELATED"/>
    <property type="match status" value="1"/>
</dbReference>
<keyword evidence="2" id="KW-0812">Transmembrane</keyword>
<dbReference type="Proteomes" id="UP000474967">
    <property type="component" value="Unassembled WGS sequence"/>
</dbReference>
<keyword evidence="2" id="KW-1133">Transmembrane helix</keyword>
<dbReference type="RefSeq" id="WP_163289120.1">
    <property type="nucleotide sequence ID" value="NZ_JAAGWY010000001.1"/>
</dbReference>
<evidence type="ECO:0000313" key="4">
    <source>
        <dbReference type="Proteomes" id="UP000474967"/>
    </source>
</evidence>
<sequence>MQPMGQPYQQPGAPVPDWAPYYGASFGVAFQRFFRKYADFTGRASRSELWWWVLAWVAIEFVINIIGNATGNMGAAMYRNGEFHFTPGYWLFASLSGLVWLATIVPWLAITWRRLHDANLAGPFFFLSLIPFAGIIILLVLLALPSNPQGARFDRPRTYATPPAAYPPAAPPAPPAV</sequence>
<feature type="transmembrane region" description="Helical" evidence="2">
    <location>
        <begin position="89"/>
        <end position="112"/>
    </location>
</feature>
<feature type="transmembrane region" description="Helical" evidence="2">
    <location>
        <begin position="49"/>
        <end position="69"/>
    </location>
</feature>
<dbReference type="GO" id="GO:0005886">
    <property type="term" value="C:plasma membrane"/>
    <property type="evidence" value="ECO:0007669"/>
    <property type="project" value="TreeGrafter"/>
</dbReference>
<dbReference type="EMBL" id="JAAGWY010000001">
    <property type="protein sequence ID" value="NEN05532.1"/>
    <property type="molecule type" value="Genomic_DNA"/>
</dbReference>
<evidence type="ECO:0000313" key="3">
    <source>
        <dbReference type="EMBL" id="NEN05532.1"/>
    </source>
</evidence>
<feature type="compositionally biased region" description="Pro residues" evidence="1">
    <location>
        <begin position="164"/>
        <end position="177"/>
    </location>
</feature>
<name>A0A6L9XVS8_9MICO</name>
<dbReference type="AlphaFoldDB" id="A0A6L9XVS8"/>
<dbReference type="InterPro" id="IPR008523">
    <property type="entry name" value="DUF805"/>
</dbReference>
<keyword evidence="2" id="KW-0472">Membrane</keyword>
<protein>
    <submittedName>
        <fullName evidence="3">DUF805 domain-containing protein</fullName>
    </submittedName>
</protein>
<accession>A0A6L9XVS8</accession>
<feature type="transmembrane region" description="Helical" evidence="2">
    <location>
        <begin position="124"/>
        <end position="144"/>
    </location>
</feature>
<gene>
    <name evidence="3" type="ORF">G3T36_06570</name>
</gene>
<proteinExistence type="predicted"/>
<comment type="caution">
    <text evidence="3">The sequence shown here is derived from an EMBL/GenBank/DDBJ whole genome shotgun (WGS) entry which is preliminary data.</text>
</comment>
<reference evidence="3 4" key="1">
    <citation type="journal article" date="2014" name="J. Microbiol.">
        <title>Diaminobutyricibacter tongyongensis gen. nov., sp. nov. and Homoserinibacter gongjuensis gen. nov., sp. nov. belong to the family Microbacteriaceae.</title>
        <authorList>
            <person name="Kim S.J."/>
            <person name="Ahn J.H."/>
            <person name="Weon H.Y."/>
            <person name="Hamada M."/>
            <person name="Suzuki K."/>
            <person name="Kwon S.W."/>
        </authorList>
    </citation>
    <scope>NUCLEOTIDE SEQUENCE [LARGE SCALE GENOMIC DNA]</scope>
    <source>
        <strain evidence="3 4">NBRC 108724</strain>
    </source>
</reference>
<evidence type="ECO:0000256" key="2">
    <source>
        <dbReference type="SAM" id="Phobius"/>
    </source>
</evidence>
<dbReference type="PANTHER" id="PTHR34980">
    <property type="entry name" value="INNER MEMBRANE PROTEIN-RELATED-RELATED"/>
    <property type="match status" value="1"/>
</dbReference>
<evidence type="ECO:0000256" key="1">
    <source>
        <dbReference type="SAM" id="MobiDB-lite"/>
    </source>
</evidence>
<feature type="region of interest" description="Disordered" evidence="1">
    <location>
        <begin position="158"/>
        <end position="177"/>
    </location>
</feature>
<dbReference type="Pfam" id="PF05656">
    <property type="entry name" value="DUF805"/>
    <property type="match status" value="1"/>
</dbReference>